<dbReference type="RefSeq" id="WP_170034077.1">
    <property type="nucleotide sequence ID" value="NZ_JABDTL010000001.1"/>
</dbReference>
<dbReference type="EC" id="3.6.1.40" evidence="5"/>
<dbReference type="EC" id="3.6.1.11" evidence="5"/>
<evidence type="ECO:0000256" key="2">
    <source>
        <dbReference type="ARBA" id="ARBA00022801"/>
    </source>
</evidence>
<dbReference type="Gene3D" id="3.30.420.40">
    <property type="match status" value="1"/>
</dbReference>
<dbReference type="PANTHER" id="PTHR30005">
    <property type="entry name" value="EXOPOLYPHOSPHATASE"/>
    <property type="match status" value="1"/>
</dbReference>
<dbReference type="Pfam" id="PF21447">
    <property type="entry name" value="Ppx-GppA_III"/>
    <property type="match status" value="1"/>
</dbReference>
<accession>A0A841H816</accession>
<dbReference type="PIRSF" id="PIRSF001267">
    <property type="entry name" value="Pyrophosphatase_GppA_Ppx"/>
    <property type="match status" value="1"/>
</dbReference>
<feature type="domain" description="Ppx/GppA phosphatase C-terminal" evidence="4">
    <location>
        <begin position="339"/>
        <end position="495"/>
    </location>
</feature>
<evidence type="ECO:0000313" key="5">
    <source>
        <dbReference type="EMBL" id="MBB6074042.1"/>
    </source>
</evidence>
<dbReference type="CDD" id="cd24006">
    <property type="entry name" value="ASKHA_NBD_PPX_GppA"/>
    <property type="match status" value="1"/>
</dbReference>
<dbReference type="InterPro" id="IPR018181">
    <property type="entry name" value="Heat_shock_70_CS"/>
</dbReference>
<dbReference type="Proteomes" id="UP000582837">
    <property type="component" value="Unassembled WGS sequence"/>
</dbReference>
<dbReference type="Gene3D" id="3.30.420.150">
    <property type="entry name" value="Exopolyphosphatase. Domain 2"/>
    <property type="match status" value="1"/>
</dbReference>
<comment type="caution">
    <text evidence="5">The sequence shown here is derived from an EMBL/GenBank/DDBJ whole genome shotgun (WGS) entry which is preliminary data.</text>
</comment>
<dbReference type="AlphaFoldDB" id="A0A841H816"/>
<evidence type="ECO:0000256" key="1">
    <source>
        <dbReference type="ARBA" id="ARBA00007381"/>
    </source>
</evidence>
<dbReference type="InterPro" id="IPR050273">
    <property type="entry name" value="GppA/Ppx_hydrolase"/>
</dbReference>
<dbReference type="PANTHER" id="PTHR30005:SF0">
    <property type="entry name" value="RETROGRADE REGULATION PROTEIN 2"/>
    <property type="match status" value="1"/>
</dbReference>
<keyword evidence="6" id="KW-1185">Reference proteome</keyword>
<protein>
    <submittedName>
        <fullName evidence="5">Exopolyphosphatase/guanosine-5'-triphosphate, 3'-diphosphate pyrophosphatase</fullName>
        <ecNumber evidence="5">3.6.1.11</ecNumber>
        <ecNumber evidence="5">3.6.1.40</ecNumber>
    </submittedName>
</protein>
<evidence type="ECO:0000259" key="3">
    <source>
        <dbReference type="Pfam" id="PF02541"/>
    </source>
</evidence>
<name>A0A841H816_9BACT</name>
<dbReference type="InterPro" id="IPR003695">
    <property type="entry name" value="Ppx_GppA_N"/>
</dbReference>
<evidence type="ECO:0000313" key="6">
    <source>
        <dbReference type="Proteomes" id="UP000582837"/>
    </source>
</evidence>
<dbReference type="GO" id="GO:0004309">
    <property type="term" value="F:exopolyphosphatase activity"/>
    <property type="evidence" value="ECO:0007669"/>
    <property type="project" value="UniProtKB-EC"/>
</dbReference>
<comment type="similarity">
    <text evidence="1">Belongs to the heat shock protein 70 family.</text>
</comment>
<dbReference type="InterPro" id="IPR003607">
    <property type="entry name" value="HD/PDEase_dom"/>
</dbReference>
<dbReference type="EMBL" id="JACHIA010000037">
    <property type="protein sequence ID" value="MBB6074042.1"/>
    <property type="molecule type" value="Genomic_DNA"/>
</dbReference>
<evidence type="ECO:0000259" key="4">
    <source>
        <dbReference type="Pfam" id="PF21447"/>
    </source>
</evidence>
<dbReference type="Gene3D" id="1.10.3210.10">
    <property type="entry name" value="Hypothetical protein af1432"/>
    <property type="match status" value="1"/>
</dbReference>
<dbReference type="Pfam" id="PF02541">
    <property type="entry name" value="Ppx-GppA"/>
    <property type="match status" value="1"/>
</dbReference>
<sequence>MIQLLSRSSKTPDAIPGFPLRAAAVDVGSNAIRFLAAEFTGLTTYKVLAEVRQPVRLGHEVFLSGKLARSAMEAAVEAIGGFRERMEALNIQHYRAVATSATRESRNGDEFVARVARETGIQLEVITGREEARLVYEAIRANTPFGKKKWMLVDLGGGSVEVSLVDSESILWSESHTMGSVRLLEELATSGEEPGRFQRLLAEYAATLRIPVITKQWNPAGLIATGGNIEALARLVGADPGRGKLATVSLADLRGAIAKLSSMSYRERVDQLGLREDRADVILPAAMVYERVASLAGATEILVPAVGLKDGVLVDLVEDLTTHEAHEDRKERDAVAGALALGKRYLFDENHASHVARLAGSLFDQLQKVHRLDGADRRILMAASVLHDIGIFIGHKKHHKHSLYIIGQSEIPEFTPREIDIMANVARYHRKGTPAVHHENFTHLASDDRERVVKLASLLRVADALDREHLQAVRSVKASTSKTKLTLELEGEGDLLLERWALRRKAGLFTETFGLEVEVAGEKD</sequence>
<dbReference type="InterPro" id="IPR030673">
    <property type="entry name" value="PyroPPase_GppA_Ppx"/>
</dbReference>
<organism evidence="5 6">
    <name type="scientific">Longimicrobium terrae</name>
    <dbReference type="NCBI Taxonomy" id="1639882"/>
    <lineage>
        <taxon>Bacteria</taxon>
        <taxon>Pseudomonadati</taxon>
        <taxon>Gemmatimonadota</taxon>
        <taxon>Longimicrobiia</taxon>
        <taxon>Longimicrobiales</taxon>
        <taxon>Longimicrobiaceae</taxon>
        <taxon>Longimicrobium</taxon>
    </lineage>
</organism>
<dbReference type="InterPro" id="IPR043129">
    <property type="entry name" value="ATPase_NBD"/>
</dbReference>
<dbReference type="SUPFAM" id="SSF109604">
    <property type="entry name" value="HD-domain/PDEase-like"/>
    <property type="match status" value="1"/>
</dbReference>
<dbReference type="GO" id="GO:0008894">
    <property type="term" value="F:guanosine-5'-triphosphate,3'-diphosphate diphosphatase activity"/>
    <property type="evidence" value="ECO:0007669"/>
    <property type="project" value="UniProtKB-EC"/>
</dbReference>
<feature type="domain" description="Ppx/GppA phosphatase N-terminal" evidence="3">
    <location>
        <begin position="45"/>
        <end position="318"/>
    </location>
</feature>
<gene>
    <name evidence="5" type="ORF">HNQ61_005723</name>
</gene>
<proteinExistence type="inferred from homology"/>
<dbReference type="SUPFAM" id="SSF53067">
    <property type="entry name" value="Actin-like ATPase domain"/>
    <property type="match status" value="2"/>
</dbReference>
<dbReference type="PROSITE" id="PS00329">
    <property type="entry name" value="HSP70_2"/>
    <property type="match status" value="1"/>
</dbReference>
<keyword evidence="2 5" id="KW-0378">Hydrolase</keyword>
<reference evidence="5 6" key="1">
    <citation type="submission" date="2020-08" db="EMBL/GenBank/DDBJ databases">
        <title>Genomic Encyclopedia of Type Strains, Phase IV (KMG-IV): sequencing the most valuable type-strain genomes for metagenomic binning, comparative biology and taxonomic classification.</title>
        <authorList>
            <person name="Goeker M."/>
        </authorList>
    </citation>
    <scope>NUCLEOTIDE SEQUENCE [LARGE SCALE GENOMIC DNA]</scope>
    <source>
        <strain evidence="5 6">DSM 29007</strain>
    </source>
</reference>
<dbReference type="CDD" id="cd00077">
    <property type="entry name" value="HDc"/>
    <property type="match status" value="1"/>
</dbReference>
<dbReference type="InterPro" id="IPR048950">
    <property type="entry name" value="Ppx_GppA_C"/>
</dbReference>